<organism evidence="3 4">
    <name type="scientific">Synchytrium endobioticum</name>
    <dbReference type="NCBI Taxonomy" id="286115"/>
    <lineage>
        <taxon>Eukaryota</taxon>
        <taxon>Fungi</taxon>
        <taxon>Fungi incertae sedis</taxon>
        <taxon>Chytridiomycota</taxon>
        <taxon>Chytridiomycota incertae sedis</taxon>
        <taxon>Chytridiomycetes</taxon>
        <taxon>Synchytriales</taxon>
        <taxon>Synchytriaceae</taxon>
        <taxon>Synchytrium</taxon>
    </lineage>
</organism>
<keyword evidence="4" id="KW-1185">Reference proteome</keyword>
<evidence type="ECO:0000256" key="1">
    <source>
        <dbReference type="SAM" id="Phobius"/>
    </source>
</evidence>
<feature type="transmembrane region" description="Helical" evidence="1">
    <location>
        <begin position="21"/>
        <end position="43"/>
    </location>
</feature>
<dbReference type="EMBL" id="QEAM01000129">
    <property type="protein sequence ID" value="TPX45774.1"/>
    <property type="molecule type" value="Genomic_DNA"/>
</dbReference>
<protein>
    <submittedName>
        <fullName evidence="3">Uncharacterized protein</fullName>
    </submittedName>
</protein>
<proteinExistence type="predicted"/>
<evidence type="ECO:0000313" key="4">
    <source>
        <dbReference type="Proteomes" id="UP000317494"/>
    </source>
</evidence>
<dbReference type="EMBL" id="QEAN01000131">
    <property type="protein sequence ID" value="TPX46596.1"/>
    <property type="molecule type" value="Genomic_DNA"/>
</dbReference>
<evidence type="ECO:0000313" key="3">
    <source>
        <dbReference type="EMBL" id="TPX46596.1"/>
    </source>
</evidence>
<accession>A0A507D5A4</accession>
<dbReference type="AlphaFoldDB" id="A0A507D5A4"/>
<keyword evidence="1" id="KW-0472">Membrane</keyword>
<keyword evidence="1" id="KW-1133">Transmembrane helix</keyword>
<evidence type="ECO:0000313" key="2">
    <source>
        <dbReference type="EMBL" id="TPX45774.1"/>
    </source>
</evidence>
<comment type="caution">
    <text evidence="3">The sequence shown here is derived from an EMBL/GenBank/DDBJ whole genome shotgun (WGS) entry which is preliminary data.</text>
</comment>
<sequence length="112" mass="12723">MSFPHTGDRIIIVLKETYFRILTHIPVSFGPTGFITIVIVNMLSSKGIPTSSIDSFLQEDVWQIELLRTELQVTLLEYDRAIKEDVSKKSLHNNALAVGDFVMISRRLVTDM</sequence>
<reference evidence="4 5" key="1">
    <citation type="journal article" date="2019" name="Sci. Rep.">
        <title>Comparative genomics of chytrid fungi reveal insights into the obligate biotrophic and pathogenic lifestyle of Synchytrium endobioticum.</title>
        <authorList>
            <person name="van de Vossenberg B.T.L.H."/>
            <person name="Warris S."/>
            <person name="Nguyen H.D.T."/>
            <person name="van Gent-Pelzer M.P.E."/>
            <person name="Joly D.L."/>
            <person name="van de Geest H.C."/>
            <person name="Bonants P.J.M."/>
            <person name="Smith D.S."/>
            <person name="Levesque C.A."/>
            <person name="van der Lee T.A.J."/>
        </authorList>
    </citation>
    <scope>NUCLEOTIDE SEQUENCE [LARGE SCALE GENOMIC DNA]</scope>
    <source>
        <strain evidence="2 5">LEV6574</strain>
        <strain evidence="3 4">MB42</strain>
    </source>
</reference>
<evidence type="ECO:0000313" key="5">
    <source>
        <dbReference type="Proteomes" id="UP000320475"/>
    </source>
</evidence>
<name>A0A507D5A4_9FUNG</name>
<dbReference type="Proteomes" id="UP000320475">
    <property type="component" value="Unassembled WGS sequence"/>
</dbReference>
<dbReference type="VEuPathDB" id="FungiDB:SeMB42_g03630"/>
<gene>
    <name evidence="2" type="ORF">SeLEV6574_g03671</name>
    <name evidence="3" type="ORF">SeMB42_g03630</name>
</gene>
<dbReference type="Proteomes" id="UP000317494">
    <property type="component" value="Unassembled WGS sequence"/>
</dbReference>
<keyword evidence="1" id="KW-0812">Transmembrane</keyword>